<gene>
    <name evidence="3" type="ORF">FSCOSCO3_A033138</name>
</gene>
<evidence type="ECO:0000313" key="4">
    <source>
        <dbReference type="Proteomes" id="UP001314229"/>
    </source>
</evidence>
<keyword evidence="2" id="KW-1133">Transmembrane helix</keyword>
<proteinExistence type="predicted"/>
<dbReference type="AlphaFoldDB" id="A0AAV1NIE6"/>
<dbReference type="EMBL" id="CAWUFR010000032">
    <property type="protein sequence ID" value="CAK6958144.1"/>
    <property type="molecule type" value="Genomic_DNA"/>
</dbReference>
<organism evidence="3 4">
    <name type="scientific">Scomber scombrus</name>
    <name type="common">Atlantic mackerel</name>
    <name type="synonym">Scomber vernalis</name>
    <dbReference type="NCBI Taxonomy" id="13677"/>
    <lineage>
        <taxon>Eukaryota</taxon>
        <taxon>Metazoa</taxon>
        <taxon>Chordata</taxon>
        <taxon>Craniata</taxon>
        <taxon>Vertebrata</taxon>
        <taxon>Euteleostomi</taxon>
        <taxon>Actinopterygii</taxon>
        <taxon>Neopterygii</taxon>
        <taxon>Teleostei</taxon>
        <taxon>Neoteleostei</taxon>
        <taxon>Acanthomorphata</taxon>
        <taxon>Pelagiaria</taxon>
        <taxon>Scombriformes</taxon>
        <taxon>Scombridae</taxon>
        <taxon>Scomber</taxon>
    </lineage>
</organism>
<reference evidence="3 4" key="1">
    <citation type="submission" date="2024-01" db="EMBL/GenBank/DDBJ databases">
        <authorList>
            <person name="Alioto T."/>
            <person name="Alioto T."/>
            <person name="Gomez Garrido J."/>
        </authorList>
    </citation>
    <scope>NUCLEOTIDE SEQUENCE [LARGE SCALE GENOMIC DNA]</scope>
</reference>
<dbReference type="Proteomes" id="UP001314229">
    <property type="component" value="Unassembled WGS sequence"/>
</dbReference>
<name>A0AAV1NIE6_SCOSC</name>
<comment type="caution">
    <text evidence="3">The sequence shown here is derived from an EMBL/GenBank/DDBJ whole genome shotgun (WGS) entry which is preliminary data.</text>
</comment>
<dbReference type="GO" id="GO:0015174">
    <property type="term" value="F:basic amino acid transmembrane transporter activity"/>
    <property type="evidence" value="ECO:0007669"/>
    <property type="project" value="TreeGrafter"/>
</dbReference>
<dbReference type="PANTHER" id="PTHR16201:SF53">
    <property type="entry name" value="TRANSMEMBRANE PROTEIN 44"/>
    <property type="match status" value="1"/>
</dbReference>
<feature type="transmembrane region" description="Helical" evidence="2">
    <location>
        <begin position="298"/>
        <end position="319"/>
    </location>
</feature>
<dbReference type="PANTHER" id="PTHR16201">
    <property type="entry name" value="SEVEN TRANSMEMBRANE PROTEIN 1-RELATED"/>
    <property type="match status" value="1"/>
</dbReference>
<evidence type="ECO:0000256" key="2">
    <source>
        <dbReference type="SAM" id="Phobius"/>
    </source>
</evidence>
<feature type="transmembrane region" description="Helical" evidence="2">
    <location>
        <begin position="142"/>
        <end position="167"/>
    </location>
</feature>
<protein>
    <submittedName>
        <fullName evidence="3">Transmembrane protein 44</fullName>
    </submittedName>
</protein>
<keyword evidence="2 3" id="KW-0812">Transmembrane</keyword>
<feature type="transmembrane region" description="Helical" evidence="2">
    <location>
        <begin position="265"/>
        <end position="286"/>
    </location>
</feature>
<evidence type="ECO:0000256" key="1">
    <source>
        <dbReference type="SAM" id="MobiDB-lite"/>
    </source>
</evidence>
<keyword evidence="2" id="KW-0472">Membrane</keyword>
<feature type="transmembrane region" description="Helical" evidence="2">
    <location>
        <begin position="231"/>
        <end position="253"/>
    </location>
</feature>
<dbReference type="InterPro" id="IPR051415">
    <property type="entry name" value="LAAT-1"/>
</dbReference>
<feature type="transmembrane region" description="Helical" evidence="2">
    <location>
        <begin position="116"/>
        <end position="136"/>
    </location>
</feature>
<feature type="region of interest" description="Disordered" evidence="1">
    <location>
        <begin position="472"/>
        <end position="495"/>
    </location>
</feature>
<evidence type="ECO:0000313" key="3">
    <source>
        <dbReference type="EMBL" id="CAK6958144.1"/>
    </source>
</evidence>
<accession>A0AAV1NIE6</accession>
<dbReference type="GO" id="GO:0016020">
    <property type="term" value="C:membrane"/>
    <property type="evidence" value="ECO:0007669"/>
    <property type="project" value="TreeGrafter"/>
</dbReference>
<keyword evidence="4" id="KW-1185">Reference proteome</keyword>
<feature type="transmembrane region" description="Helical" evidence="2">
    <location>
        <begin position="83"/>
        <end position="104"/>
    </location>
</feature>
<sequence>MCSHLSGTFGTLRLHGFWLARHGLLRFLATRNVNLFAINMRVRILKLEGQTGENPNLSSTNLLAFCIDSVTTCFSLDAGKLCVPIGLCSLSALFLLLSCLLLVYQRCRNRRRHPGETMTSLYCFLGNVCATTGAVMSKQLHVLILMGAFAAAMDAVNFISCCFPVCLCWNSKTERRLKIIRRRRRQHLLAVCVLMVVAGGFLKFRVSHDPADNPLSGRRLLHISLHDNTEILGYILGLLSFVITCTSKFPALYRAHRGRMLTRAKMFSGVLCSLAGVLYAAAILLYDTQLAFLLTVMPWLLSAICCVTLDLLILVIYWCKGGTRQQPIMFSPDTESLLGDTTEEKAVISLTQTKTKNAPMTEMGRYMDVSIQPARKICLNEVTVSKEEVNEQPLNRTVRVIRVDSFCYSDTSYDSSQISSDLEWDFEEGNVQWSEPNAKQQEEHEFPLEEWPRIPKFFNICTCAVAGLPQNSVTRKEEGESGSAANPNDEEMSIK</sequence>
<feature type="transmembrane region" description="Helical" evidence="2">
    <location>
        <begin position="188"/>
        <end position="206"/>
    </location>
</feature>